<protein>
    <submittedName>
        <fullName evidence="2">Uncharacterized protein</fullName>
    </submittedName>
</protein>
<feature type="region of interest" description="Disordered" evidence="1">
    <location>
        <begin position="18"/>
        <end position="43"/>
    </location>
</feature>
<gene>
    <name evidence="2" type="ORF">TrCOL_g13021</name>
</gene>
<reference evidence="3" key="1">
    <citation type="journal article" date="2023" name="Commun. Biol.">
        <title>Genome analysis of Parmales, the sister group of diatoms, reveals the evolutionary specialization of diatoms from phago-mixotrophs to photoautotrophs.</title>
        <authorList>
            <person name="Ban H."/>
            <person name="Sato S."/>
            <person name="Yoshikawa S."/>
            <person name="Yamada K."/>
            <person name="Nakamura Y."/>
            <person name="Ichinomiya M."/>
            <person name="Sato N."/>
            <person name="Blanc-Mathieu R."/>
            <person name="Endo H."/>
            <person name="Kuwata A."/>
            <person name="Ogata H."/>
        </authorList>
    </citation>
    <scope>NUCLEOTIDE SEQUENCE [LARGE SCALE GENOMIC DNA]</scope>
</reference>
<organism evidence="2 3">
    <name type="scientific">Triparma columacea</name>
    <dbReference type="NCBI Taxonomy" id="722753"/>
    <lineage>
        <taxon>Eukaryota</taxon>
        <taxon>Sar</taxon>
        <taxon>Stramenopiles</taxon>
        <taxon>Ochrophyta</taxon>
        <taxon>Bolidophyceae</taxon>
        <taxon>Parmales</taxon>
        <taxon>Triparmaceae</taxon>
        <taxon>Triparma</taxon>
    </lineage>
</organism>
<keyword evidence="3" id="KW-1185">Reference proteome</keyword>
<comment type="caution">
    <text evidence="2">The sequence shown here is derived from an EMBL/GenBank/DDBJ whole genome shotgun (WGS) entry which is preliminary data.</text>
</comment>
<sequence>MFTKSAVSLADLGSEMQAEARLEYESSEEGEEGGGGDGGAWGKDGEKAWKLWAVVDLTVQARVFAKEAGDRG</sequence>
<dbReference type="AlphaFoldDB" id="A0A9W7G6S6"/>
<proteinExistence type="predicted"/>
<feature type="compositionally biased region" description="Acidic residues" evidence="1">
    <location>
        <begin position="25"/>
        <end position="34"/>
    </location>
</feature>
<accession>A0A9W7G6S6</accession>
<evidence type="ECO:0000313" key="2">
    <source>
        <dbReference type="EMBL" id="GMI34651.1"/>
    </source>
</evidence>
<evidence type="ECO:0000256" key="1">
    <source>
        <dbReference type="SAM" id="MobiDB-lite"/>
    </source>
</evidence>
<dbReference type="Proteomes" id="UP001165065">
    <property type="component" value="Unassembled WGS sequence"/>
</dbReference>
<evidence type="ECO:0000313" key="3">
    <source>
        <dbReference type="Proteomes" id="UP001165065"/>
    </source>
</evidence>
<name>A0A9W7G6S6_9STRA</name>
<dbReference type="EMBL" id="BRYA01000045">
    <property type="protein sequence ID" value="GMI34651.1"/>
    <property type="molecule type" value="Genomic_DNA"/>
</dbReference>